<gene>
    <name evidence="4" type="ORF">FMM06_14050</name>
</gene>
<dbReference type="Proteomes" id="UP000317894">
    <property type="component" value="Unassembled WGS sequence"/>
</dbReference>
<evidence type="ECO:0000259" key="3">
    <source>
        <dbReference type="Pfam" id="PF03389"/>
    </source>
</evidence>
<feature type="domain" description="MobA/MobL protein" evidence="3">
    <location>
        <begin position="32"/>
        <end position="166"/>
    </location>
</feature>
<sequence length="198" mass="22141">MTRRPFVCLPVSGQPVETGTHRFADASATSTALRESAYLRRTRYIRDDGSAWFDFTLRGADLVAIKMIRPQHAPSWTTSPFRVWSMADCAARGVSASDNIRAWQIVADLPPTMSPGRWLDDAIKLVTHAFRQSDAIVEIALHAPIGQVPHAHILVTARHLVADRFGTFDPTRAGIISGQLKKSWLRWLRRYRSALIPG</sequence>
<dbReference type="EMBL" id="VJWA01000002">
    <property type="protein sequence ID" value="TRW14798.1"/>
    <property type="molecule type" value="Genomic_DNA"/>
</dbReference>
<dbReference type="OrthoDB" id="7553651at2"/>
<evidence type="ECO:0000256" key="2">
    <source>
        <dbReference type="ARBA" id="ARBA00022971"/>
    </source>
</evidence>
<evidence type="ECO:0000256" key="1">
    <source>
        <dbReference type="ARBA" id="ARBA00010873"/>
    </source>
</evidence>
<keyword evidence="5" id="KW-1185">Reference proteome</keyword>
<comment type="caution">
    <text evidence="4">The sequence shown here is derived from an EMBL/GenBank/DDBJ whole genome shotgun (WGS) entry which is preliminary data.</text>
</comment>
<dbReference type="RefSeq" id="WP_144334968.1">
    <property type="nucleotide sequence ID" value="NZ_VJWA01000002.1"/>
</dbReference>
<dbReference type="AlphaFoldDB" id="A0A552U9A9"/>
<dbReference type="InterPro" id="IPR005053">
    <property type="entry name" value="MobA_MobL"/>
</dbReference>
<dbReference type="Pfam" id="PF03389">
    <property type="entry name" value="MobA_MobL"/>
    <property type="match status" value="1"/>
</dbReference>
<protein>
    <recommendedName>
        <fullName evidence="3">MobA/MobL protein domain-containing protein</fullName>
    </recommendedName>
</protein>
<proteinExistence type="inferred from homology"/>
<dbReference type="Gene3D" id="3.30.930.30">
    <property type="match status" value="1"/>
</dbReference>
<evidence type="ECO:0000313" key="4">
    <source>
        <dbReference type="EMBL" id="TRW14798.1"/>
    </source>
</evidence>
<comment type="similarity">
    <text evidence="1">Belongs to the MobA/MobL family.</text>
</comment>
<name>A0A552U9A9_9SPHN</name>
<accession>A0A552U9A9</accession>
<keyword evidence="2" id="KW-0184">Conjugation</keyword>
<evidence type="ECO:0000313" key="5">
    <source>
        <dbReference type="Proteomes" id="UP000317894"/>
    </source>
</evidence>
<organism evidence="4 5">
    <name type="scientific">Glacieibacterium frigidum</name>
    <dbReference type="NCBI Taxonomy" id="2593303"/>
    <lineage>
        <taxon>Bacteria</taxon>
        <taxon>Pseudomonadati</taxon>
        <taxon>Pseudomonadota</taxon>
        <taxon>Alphaproteobacteria</taxon>
        <taxon>Sphingomonadales</taxon>
        <taxon>Sphingosinicellaceae</taxon>
        <taxon>Glacieibacterium</taxon>
    </lineage>
</organism>
<reference evidence="4 5" key="1">
    <citation type="submission" date="2019-07" db="EMBL/GenBank/DDBJ databases">
        <title>Novel species isolated from glacier.</title>
        <authorList>
            <person name="Liu Q."/>
            <person name="Xin Y.-H."/>
        </authorList>
    </citation>
    <scope>NUCLEOTIDE SEQUENCE [LARGE SCALE GENOMIC DNA]</scope>
    <source>
        <strain evidence="4 5">LB1R16</strain>
    </source>
</reference>